<dbReference type="Gene3D" id="1.10.575.10">
    <property type="entry name" value="P1 Nuclease"/>
    <property type="match status" value="1"/>
</dbReference>
<evidence type="ECO:0000256" key="3">
    <source>
        <dbReference type="ARBA" id="ARBA00022759"/>
    </source>
</evidence>
<keyword evidence="8" id="KW-1185">Reference proteome</keyword>
<evidence type="ECO:0000256" key="2">
    <source>
        <dbReference type="ARBA" id="ARBA00022723"/>
    </source>
</evidence>
<keyword evidence="3" id="KW-0255">Endonuclease</keyword>
<dbReference type="RefSeq" id="WP_369327615.1">
    <property type="nucleotide sequence ID" value="NZ_JAULBC010000001.1"/>
</dbReference>
<comment type="caution">
    <text evidence="7">The sequence shown here is derived from an EMBL/GenBank/DDBJ whole genome shotgun (WGS) entry which is preliminary data.</text>
</comment>
<dbReference type="SUPFAM" id="SSF48537">
    <property type="entry name" value="Phospholipase C/P1 nuclease"/>
    <property type="match status" value="1"/>
</dbReference>
<dbReference type="Pfam" id="PF02265">
    <property type="entry name" value="S1-P1_nuclease"/>
    <property type="match status" value="1"/>
</dbReference>
<sequence length="260" mass="29878">MKRKIPLILIFFTLPHFLFAWGVVGHKTVAEIARMHLCKRTIRGINELLNNQSLASISATPDDMRYDKEYAQTGPWHYINPPDGLDHDGFIRYVSQKDSVNEYTVLNKMIADFKNPSATREQKLFALRYIVHLVGDIHQPLHAGRGEDLGGNKIKMMVRGKESNLHSVWDGSIIENTNLSYKELANQCNKAITKEQRKAWKKTTIADWVYESYTVSREIYADATKSTTVSYQYFEKYTPTTEERLSQAGIRLAEVLNSLF</sequence>
<evidence type="ECO:0000313" key="8">
    <source>
        <dbReference type="Proteomes" id="UP001560573"/>
    </source>
</evidence>
<keyword evidence="2" id="KW-0479">Metal-binding</keyword>
<dbReference type="InterPro" id="IPR003154">
    <property type="entry name" value="S1/P1nuclease"/>
</dbReference>
<dbReference type="InterPro" id="IPR008947">
    <property type="entry name" value="PLipase_C/P1_nuclease_dom_sf"/>
</dbReference>
<name>A0ABV3ZCT4_9BACT</name>
<evidence type="ECO:0000313" key="7">
    <source>
        <dbReference type="EMBL" id="MEX6686224.1"/>
    </source>
</evidence>
<keyword evidence="1" id="KW-0540">Nuclease</keyword>
<dbReference type="PANTHER" id="PTHR33146">
    <property type="entry name" value="ENDONUCLEASE 4"/>
    <property type="match status" value="1"/>
</dbReference>
<protein>
    <submittedName>
        <fullName evidence="7">S1/P1 nuclease</fullName>
    </submittedName>
</protein>
<evidence type="ECO:0000256" key="4">
    <source>
        <dbReference type="ARBA" id="ARBA00022801"/>
    </source>
</evidence>
<keyword evidence="6" id="KW-0325">Glycoprotein</keyword>
<dbReference type="EMBL" id="JAULBC010000001">
    <property type="protein sequence ID" value="MEX6686224.1"/>
    <property type="molecule type" value="Genomic_DNA"/>
</dbReference>
<evidence type="ECO:0000256" key="1">
    <source>
        <dbReference type="ARBA" id="ARBA00022722"/>
    </source>
</evidence>
<accession>A0ABV3ZCT4</accession>
<evidence type="ECO:0000256" key="6">
    <source>
        <dbReference type="ARBA" id="ARBA00023180"/>
    </source>
</evidence>
<dbReference type="Proteomes" id="UP001560573">
    <property type="component" value="Unassembled WGS sequence"/>
</dbReference>
<keyword evidence="5" id="KW-1015">Disulfide bond</keyword>
<dbReference type="PANTHER" id="PTHR33146:SF26">
    <property type="entry name" value="ENDONUCLEASE 4"/>
    <property type="match status" value="1"/>
</dbReference>
<dbReference type="CDD" id="cd11010">
    <property type="entry name" value="S1-P1_nuclease"/>
    <property type="match status" value="1"/>
</dbReference>
<organism evidence="7 8">
    <name type="scientific">Danxiaibacter flavus</name>
    <dbReference type="NCBI Taxonomy" id="3049108"/>
    <lineage>
        <taxon>Bacteria</taxon>
        <taxon>Pseudomonadati</taxon>
        <taxon>Bacteroidota</taxon>
        <taxon>Chitinophagia</taxon>
        <taxon>Chitinophagales</taxon>
        <taxon>Chitinophagaceae</taxon>
        <taxon>Danxiaibacter</taxon>
    </lineage>
</organism>
<proteinExistence type="predicted"/>
<keyword evidence="4" id="KW-0378">Hydrolase</keyword>
<reference evidence="7 8" key="1">
    <citation type="submission" date="2023-07" db="EMBL/GenBank/DDBJ databases">
        <authorList>
            <person name="Lian W.-H."/>
        </authorList>
    </citation>
    <scope>NUCLEOTIDE SEQUENCE [LARGE SCALE GENOMIC DNA]</scope>
    <source>
        <strain evidence="7 8">SYSU DXS3180</strain>
    </source>
</reference>
<evidence type="ECO:0000256" key="5">
    <source>
        <dbReference type="ARBA" id="ARBA00023157"/>
    </source>
</evidence>
<gene>
    <name evidence="7" type="ORF">QTN47_01890</name>
</gene>